<feature type="compositionally biased region" description="Acidic residues" evidence="1">
    <location>
        <begin position="30"/>
        <end position="59"/>
    </location>
</feature>
<name>A0A6B2LY19_9BACT</name>
<organism evidence="2 3">
    <name type="scientific">Oceanipulchritudo coccoides</name>
    <dbReference type="NCBI Taxonomy" id="2706888"/>
    <lineage>
        <taxon>Bacteria</taxon>
        <taxon>Pseudomonadati</taxon>
        <taxon>Verrucomicrobiota</taxon>
        <taxon>Opitutia</taxon>
        <taxon>Puniceicoccales</taxon>
        <taxon>Oceanipulchritudinaceae</taxon>
        <taxon>Oceanipulchritudo</taxon>
    </lineage>
</organism>
<protein>
    <submittedName>
        <fullName evidence="2">Uncharacterized protein</fullName>
    </submittedName>
</protein>
<reference evidence="2 3" key="1">
    <citation type="submission" date="2020-02" db="EMBL/GenBank/DDBJ databases">
        <title>Albibacoteraceae fam. nov., the first described family within the subdivision 4 Verrucomicrobia.</title>
        <authorList>
            <person name="Xi F."/>
        </authorList>
    </citation>
    <scope>NUCLEOTIDE SEQUENCE [LARGE SCALE GENOMIC DNA]</scope>
    <source>
        <strain evidence="2 3">CK1056</strain>
    </source>
</reference>
<feature type="region of interest" description="Disordered" evidence="1">
    <location>
        <begin position="17"/>
        <end position="59"/>
    </location>
</feature>
<comment type="caution">
    <text evidence="2">The sequence shown here is derived from an EMBL/GenBank/DDBJ whole genome shotgun (WGS) entry which is preliminary data.</text>
</comment>
<accession>A0A6B2LY19</accession>
<sequence>MTPIFLPDEPVSVAAVESADVPDEAQALPDELETPALDDVEDPADFEEEANESELPGEEIFDVREPLLDLESAIEKVPASLRKEMEDLLRAEFREVIHWQEPK</sequence>
<proteinExistence type="predicted"/>
<keyword evidence="3" id="KW-1185">Reference proteome</keyword>
<gene>
    <name evidence="2" type="ORF">G0Q06_00580</name>
</gene>
<dbReference type="EMBL" id="JAAGNX010000001">
    <property type="protein sequence ID" value="NDV60939.1"/>
    <property type="molecule type" value="Genomic_DNA"/>
</dbReference>
<dbReference type="RefSeq" id="WP_163961409.1">
    <property type="nucleotide sequence ID" value="NZ_JAAGNX010000001.1"/>
</dbReference>
<dbReference type="Proteomes" id="UP000478417">
    <property type="component" value="Unassembled WGS sequence"/>
</dbReference>
<evidence type="ECO:0000313" key="3">
    <source>
        <dbReference type="Proteomes" id="UP000478417"/>
    </source>
</evidence>
<evidence type="ECO:0000313" key="2">
    <source>
        <dbReference type="EMBL" id="NDV60939.1"/>
    </source>
</evidence>
<dbReference type="AlphaFoldDB" id="A0A6B2LY19"/>
<evidence type="ECO:0000256" key="1">
    <source>
        <dbReference type="SAM" id="MobiDB-lite"/>
    </source>
</evidence>